<dbReference type="GO" id="GO:0003677">
    <property type="term" value="F:DNA binding"/>
    <property type="evidence" value="ECO:0007669"/>
    <property type="project" value="UniProtKB-KW"/>
</dbReference>
<reference evidence="2 3" key="1">
    <citation type="submission" date="2013-01" db="EMBL/GenBank/DDBJ databases">
        <authorList>
            <person name="Harkins D.M."/>
            <person name="Durkin A.S."/>
            <person name="Brinkac L.M."/>
            <person name="Haft D.H."/>
            <person name="Selengut J.D."/>
            <person name="Sanka R."/>
            <person name="DePew J."/>
            <person name="Purushe J."/>
            <person name="Peacock S.J."/>
            <person name="Thaipadungpanit J."/>
            <person name="Wuthiekanun V.W."/>
            <person name="Day N.P."/>
            <person name="Vinetz J.M."/>
            <person name="Sutton G.G."/>
            <person name="Nierman W.C."/>
            <person name="Fouts D.E."/>
        </authorList>
    </citation>
    <scope>NUCLEOTIDE SEQUENCE [LARGE SCALE GENOMIC DNA]</scope>
    <source>
        <strain evidence="2 3">L0374</strain>
    </source>
</reference>
<gene>
    <name evidence="2" type="ORF">LEP1GSC083_0768</name>
</gene>
<dbReference type="PANTHER" id="PTHR38600">
    <property type="entry name" value="TRANSCRIPTIONAL REGULATORY PROTEIN"/>
    <property type="match status" value="1"/>
</dbReference>
<dbReference type="EMBL" id="AHMZ02000120">
    <property type="protein sequence ID" value="EMN29328.1"/>
    <property type="molecule type" value="Genomic_DNA"/>
</dbReference>
<dbReference type="GO" id="GO:0003700">
    <property type="term" value="F:DNA-binding transcription factor activity"/>
    <property type="evidence" value="ECO:0007669"/>
    <property type="project" value="InterPro"/>
</dbReference>
<dbReference type="Proteomes" id="UP000012137">
    <property type="component" value="Unassembled WGS sequence"/>
</dbReference>
<keyword evidence="2" id="KW-0238">DNA-binding</keyword>
<accession>M6KC98</accession>
<dbReference type="InterPro" id="IPR036388">
    <property type="entry name" value="WH-like_DNA-bd_sf"/>
</dbReference>
<organism evidence="2 3">
    <name type="scientific">Leptospira interrogans serovar Pyrogenes str. L0374</name>
    <dbReference type="NCBI Taxonomy" id="1049928"/>
    <lineage>
        <taxon>Bacteria</taxon>
        <taxon>Pseudomonadati</taxon>
        <taxon>Spirochaetota</taxon>
        <taxon>Spirochaetia</taxon>
        <taxon>Leptospirales</taxon>
        <taxon>Leptospiraceae</taxon>
        <taxon>Leptospira</taxon>
    </lineage>
</organism>
<evidence type="ECO:0000259" key="1">
    <source>
        <dbReference type="SMART" id="SM00418"/>
    </source>
</evidence>
<evidence type="ECO:0000313" key="3">
    <source>
        <dbReference type="Proteomes" id="UP000012137"/>
    </source>
</evidence>
<feature type="domain" description="HTH arsR-type" evidence="1">
    <location>
        <begin position="9"/>
        <end position="78"/>
    </location>
</feature>
<proteinExistence type="predicted"/>
<dbReference type="InterPro" id="IPR001845">
    <property type="entry name" value="HTH_ArsR_DNA-bd_dom"/>
</dbReference>
<dbReference type="PRINTS" id="PR00778">
    <property type="entry name" value="HTHARSR"/>
</dbReference>
<dbReference type="Gene3D" id="1.10.10.10">
    <property type="entry name" value="Winged helix-like DNA-binding domain superfamily/Winged helix DNA-binding domain"/>
    <property type="match status" value="1"/>
</dbReference>
<sequence>MLKLDKQDSVFKALSDPKRREILDLLSIKPKTTGEICSHFKSLDRCTVMQHLKVLEHAGLLIVKSRTDSMELFRPCPHSGNL</sequence>
<dbReference type="SMART" id="SM00418">
    <property type="entry name" value="HTH_ARSR"/>
    <property type="match status" value="1"/>
</dbReference>
<protein>
    <submittedName>
        <fullName evidence="2">DNA-binding helix-turn-helix protein</fullName>
    </submittedName>
</protein>
<dbReference type="AlphaFoldDB" id="M6KC98"/>
<comment type="caution">
    <text evidence="2">The sequence shown here is derived from an EMBL/GenBank/DDBJ whole genome shotgun (WGS) entry which is preliminary data.</text>
</comment>
<evidence type="ECO:0000313" key="2">
    <source>
        <dbReference type="EMBL" id="EMN29328.1"/>
    </source>
</evidence>
<dbReference type="PANTHER" id="PTHR38600:SF1">
    <property type="entry name" value="TRANSCRIPTIONAL REGULATORY PROTEIN"/>
    <property type="match status" value="1"/>
</dbReference>
<dbReference type="Pfam" id="PF12840">
    <property type="entry name" value="HTH_20"/>
    <property type="match status" value="1"/>
</dbReference>
<dbReference type="InterPro" id="IPR011991">
    <property type="entry name" value="ArsR-like_HTH"/>
</dbReference>
<dbReference type="SUPFAM" id="SSF46785">
    <property type="entry name" value="Winged helix' DNA-binding domain"/>
    <property type="match status" value="1"/>
</dbReference>
<dbReference type="InterPro" id="IPR036390">
    <property type="entry name" value="WH_DNA-bd_sf"/>
</dbReference>
<dbReference type="CDD" id="cd00090">
    <property type="entry name" value="HTH_ARSR"/>
    <property type="match status" value="1"/>
</dbReference>
<name>M6KC98_LEPIR</name>